<dbReference type="AlphaFoldDB" id="A0A1M7AVU9"/>
<reference evidence="1 2" key="1">
    <citation type="submission" date="2016-11" db="EMBL/GenBank/DDBJ databases">
        <authorList>
            <person name="Jaros S."/>
            <person name="Januszkiewicz K."/>
            <person name="Wedrychowicz H."/>
        </authorList>
    </citation>
    <scope>NUCLEOTIDE SEQUENCE [LARGE SCALE GENOMIC DNA]</scope>
    <source>
        <strain evidence="1 2">DSM 43832</strain>
    </source>
</reference>
<organism evidence="1 2">
    <name type="scientific">Pseudonocardia thermophila</name>
    <dbReference type="NCBI Taxonomy" id="1848"/>
    <lineage>
        <taxon>Bacteria</taxon>
        <taxon>Bacillati</taxon>
        <taxon>Actinomycetota</taxon>
        <taxon>Actinomycetes</taxon>
        <taxon>Pseudonocardiales</taxon>
        <taxon>Pseudonocardiaceae</taxon>
        <taxon>Pseudonocardia</taxon>
    </lineage>
</organism>
<sequence>MSDLAFTSAVAALSGVVEVQFHRRGPVLVLDEHGRVTERATMPRSAAAADQLALDLDGTREAA</sequence>
<accession>A0A1M7AVU9</accession>
<dbReference type="RefSeq" id="WP_073460385.1">
    <property type="nucleotide sequence ID" value="NZ_FRAP01000030.1"/>
</dbReference>
<protein>
    <submittedName>
        <fullName evidence="1">Uncharacterized protein</fullName>
    </submittedName>
</protein>
<dbReference type="Proteomes" id="UP000184363">
    <property type="component" value="Unassembled WGS sequence"/>
</dbReference>
<dbReference type="EMBL" id="FRAP01000030">
    <property type="protein sequence ID" value="SHL46756.1"/>
    <property type="molecule type" value="Genomic_DNA"/>
</dbReference>
<proteinExistence type="predicted"/>
<keyword evidence="2" id="KW-1185">Reference proteome</keyword>
<name>A0A1M7AVU9_PSETH</name>
<evidence type="ECO:0000313" key="2">
    <source>
        <dbReference type="Proteomes" id="UP000184363"/>
    </source>
</evidence>
<dbReference type="STRING" id="1848.SAMN05443637_13031"/>
<gene>
    <name evidence="1" type="ORF">SAMN05443637_13031</name>
</gene>
<evidence type="ECO:0000313" key="1">
    <source>
        <dbReference type="EMBL" id="SHL46756.1"/>
    </source>
</evidence>